<dbReference type="VEuPathDB" id="AmoebaDB:NAEGRDRAFT_79438"/>
<evidence type="ECO:0000313" key="1">
    <source>
        <dbReference type="EMBL" id="EFC45324.1"/>
    </source>
</evidence>
<dbReference type="InterPro" id="IPR032710">
    <property type="entry name" value="NTF2-like_dom_sf"/>
</dbReference>
<protein>
    <submittedName>
        <fullName evidence="1">Predicted protein</fullName>
    </submittedName>
</protein>
<dbReference type="InParanoid" id="D2VCJ6"/>
<proteinExistence type="predicted"/>
<dbReference type="OrthoDB" id="10345676at2759"/>
<dbReference type="RefSeq" id="XP_002678068.1">
    <property type="nucleotide sequence ID" value="XM_002678022.1"/>
</dbReference>
<organism evidence="2">
    <name type="scientific">Naegleria gruberi</name>
    <name type="common">Amoeba</name>
    <dbReference type="NCBI Taxonomy" id="5762"/>
    <lineage>
        <taxon>Eukaryota</taxon>
        <taxon>Discoba</taxon>
        <taxon>Heterolobosea</taxon>
        <taxon>Tetramitia</taxon>
        <taxon>Eutetramitia</taxon>
        <taxon>Vahlkampfiidae</taxon>
        <taxon>Naegleria</taxon>
    </lineage>
</organism>
<dbReference type="AlphaFoldDB" id="D2VCJ6"/>
<dbReference type="Proteomes" id="UP000006671">
    <property type="component" value="Unassembled WGS sequence"/>
</dbReference>
<sequence>MASQADLEIVAQGNKKWMEVFASEKISQGLGDCYHHDAQLTHFGTFGAFHGPQPIADFFQNFLHGQVGARNPVLTSHVVQRIDENTIYELGKVKASLAAGGEIEAPYTVVWTKGSNNEYKIKYDTF</sequence>
<dbReference type="KEGG" id="ngr:NAEGRDRAFT_79438"/>
<dbReference type="SUPFAM" id="SSF54427">
    <property type="entry name" value="NTF2-like"/>
    <property type="match status" value="1"/>
</dbReference>
<dbReference type="GeneID" id="8850436"/>
<reference evidence="1 2" key="1">
    <citation type="journal article" date="2010" name="Cell">
        <title>The genome of Naegleria gruberi illuminates early eukaryotic versatility.</title>
        <authorList>
            <person name="Fritz-Laylin L.K."/>
            <person name="Prochnik S.E."/>
            <person name="Ginger M.L."/>
            <person name="Dacks J.B."/>
            <person name="Carpenter M.L."/>
            <person name="Field M.C."/>
            <person name="Kuo A."/>
            <person name="Paredez A."/>
            <person name="Chapman J."/>
            <person name="Pham J."/>
            <person name="Shu S."/>
            <person name="Neupane R."/>
            <person name="Cipriano M."/>
            <person name="Mancuso J."/>
            <person name="Tu H."/>
            <person name="Salamov A."/>
            <person name="Lindquist E."/>
            <person name="Shapiro H."/>
            <person name="Lucas S."/>
            <person name="Grigoriev I.V."/>
            <person name="Cande W.Z."/>
            <person name="Fulton C."/>
            <person name="Rokhsar D.S."/>
            <person name="Dawson S.C."/>
        </authorList>
    </citation>
    <scope>NUCLEOTIDE SEQUENCE [LARGE SCALE GENOMIC DNA]</scope>
    <source>
        <strain evidence="1 2">NEG-M</strain>
    </source>
</reference>
<gene>
    <name evidence="1" type="ORF">NAEGRDRAFT_79438</name>
</gene>
<accession>D2VCJ6</accession>
<dbReference type="EMBL" id="GG738863">
    <property type="protein sequence ID" value="EFC45324.1"/>
    <property type="molecule type" value="Genomic_DNA"/>
</dbReference>
<keyword evidence="2" id="KW-1185">Reference proteome</keyword>
<dbReference type="Gene3D" id="3.10.450.50">
    <property type="match status" value="1"/>
</dbReference>
<evidence type="ECO:0000313" key="2">
    <source>
        <dbReference type="Proteomes" id="UP000006671"/>
    </source>
</evidence>
<name>D2VCJ6_NAEGR</name>